<feature type="transmembrane region" description="Helical" evidence="1">
    <location>
        <begin position="199"/>
        <end position="221"/>
    </location>
</feature>
<organism evidence="2 3">
    <name type="scientific">Thermomonas fusca</name>
    <dbReference type="NCBI Taxonomy" id="215690"/>
    <lineage>
        <taxon>Bacteria</taxon>
        <taxon>Pseudomonadati</taxon>
        <taxon>Pseudomonadota</taxon>
        <taxon>Gammaproteobacteria</taxon>
        <taxon>Lysobacterales</taxon>
        <taxon>Lysobacteraceae</taxon>
        <taxon>Thermomonas</taxon>
    </lineage>
</organism>
<feature type="transmembrane region" description="Helical" evidence="1">
    <location>
        <begin position="63"/>
        <end position="83"/>
    </location>
</feature>
<keyword evidence="1" id="KW-0472">Membrane</keyword>
<name>A0A5R9PFH4_9GAMM</name>
<gene>
    <name evidence="2" type="ORF">E5S66_10500</name>
</gene>
<feature type="transmembrane region" description="Helical" evidence="1">
    <location>
        <begin position="123"/>
        <end position="153"/>
    </location>
</feature>
<protein>
    <recommendedName>
        <fullName evidence="4">Glycosyltransferase RgtA/B/C/D-like domain-containing protein</fullName>
    </recommendedName>
</protein>
<feature type="transmembrane region" description="Helical" evidence="1">
    <location>
        <begin position="89"/>
        <end position="111"/>
    </location>
</feature>
<dbReference type="AlphaFoldDB" id="A0A5R9PFH4"/>
<feature type="transmembrane region" description="Helical" evidence="1">
    <location>
        <begin position="279"/>
        <end position="303"/>
    </location>
</feature>
<dbReference type="RefSeq" id="WP_138349158.1">
    <property type="nucleotide sequence ID" value="NZ_SROY01000004.1"/>
</dbReference>
<sequence length="374" mass="40704">MVFLFGGLAALLFAKTLRLPQRSALFLYLWHTTFSMVYLWYSLNTVADATIYYDQSLSHTGGMMPGTGFVYFFTAIFTKYLGLSYLGGFLVYNSIGALGLLAFAAVVRSAVEGKPRVIRFVGWGALLLPSVSFWSGAIGKDAISFFSACLFLWSGLQVRGRAGWMGLAVVAMLLVRPHMAAVMVAAIVGGIVFSRGIKLTLRVFLATVGIVSAIAIVPFALEYSGLGEAEGAADIADYVERRQGYNQDGGGGIDISTMSPPMQLLTYLYRPLPFEAHSATALAASIENVALIVLTLAMLRAVVSRRRVKDAHTNWMLWMYAGGSWLILAVTTANLGIAARQKWMFVPILLYLALSLLGRTKPSMRSARTAFRGR</sequence>
<feature type="transmembrane region" description="Helical" evidence="1">
    <location>
        <begin position="343"/>
        <end position="360"/>
    </location>
</feature>
<keyword evidence="3" id="KW-1185">Reference proteome</keyword>
<evidence type="ECO:0000313" key="2">
    <source>
        <dbReference type="EMBL" id="TLX21360.1"/>
    </source>
</evidence>
<evidence type="ECO:0008006" key="4">
    <source>
        <dbReference type="Google" id="ProtNLM"/>
    </source>
</evidence>
<evidence type="ECO:0000256" key="1">
    <source>
        <dbReference type="SAM" id="Phobius"/>
    </source>
</evidence>
<dbReference type="EMBL" id="SROY01000004">
    <property type="protein sequence ID" value="TLX21360.1"/>
    <property type="molecule type" value="Genomic_DNA"/>
</dbReference>
<feature type="transmembrane region" description="Helical" evidence="1">
    <location>
        <begin position="165"/>
        <end position="192"/>
    </location>
</feature>
<reference evidence="2 3" key="1">
    <citation type="submission" date="2019-04" db="EMBL/GenBank/DDBJ databases">
        <authorList>
            <person name="Grouzdev D.S."/>
            <person name="Nazina T.N."/>
        </authorList>
    </citation>
    <scope>NUCLEOTIDE SEQUENCE [LARGE SCALE GENOMIC DNA]</scope>
    <source>
        <strain evidence="2 3">SHC 3-19</strain>
    </source>
</reference>
<keyword evidence="1" id="KW-1133">Transmembrane helix</keyword>
<feature type="transmembrane region" description="Helical" evidence="1">
    <location>
        <begin position="28"/>
        <end position="51"/>
    </location>
</feature>
<keyword evidence="1" id="KW-0812">Transmembrane</keyword>
<proteinExistence type="predicted"/>
<accession>A0A5R9PFH4</accession>
<comment type="caution">
    <text evidence="2">The sequence shown here is derived from an EMBL/GenBank/DDBJ whole genome shotgun (WGS) entry which is preliminary data.</text>
</comment>
<evidence type="ECO:0000313" key="3">
    <source>
        <dbReference type="Proteomes" id="UP000308508"/>
    </source>
</evidence>
<feature type="transmembrane region" description="Helical" evidence="1">
    <location>
        <begin position="315"/>
        <end position="337"/>
    </location>
</feature>
<dbReference type="Proteomes" id="UP000308508">
    <property type="component" value="Unassembled WGS sequence"/>
</dbReference>